<protein>
    <recommendedName>
        <fullName evidence="1">DUF6699 domain-containing protein</fullName>
    </recommendedName>
</protein>
<reference evidence="2 3" key="1">
    <citation type="submission" date="2015-04" db="EMBL/GenBank/DDBJ databases">
        <title>Complete genome sequence of Schizopora paradoxa KUC8140, a cosmopolitan wood degrader in East Asia.</title>
        <authorList>
            <consortium name="DOE Joint Genome Institute"/>
            <person name="Min B."/>
            <person name="Park H."/>
            <person name="Jang Y."/>
            <person name="Kim J.-J."/>
            <person name="Kim K.H."/>
            <person name="Pangilinan J."/>
            <person name="Lipzen A."/>
            <person name="Riley R."/>
            <person name="Grigoriev I.V."/>
            <person name="Spatafora J.W."/>
            <person name="Choi I.-G."/>
        </authorList>
    </citation>
    <scope>NUCLEOTIDE SEQUENCE [LARGE SCALE GENOMIC DNA]</scope>
    <source>
        <strain evidence="2 3">KUC8140</strain>
    </source>
</reference>
<dbReference type="OrthoDB" id="3241567at2759"/>
<evidence type="ECO:0000259" key="1">
    <source>
        <dbReference type="Pfam" id="PF20415"/>
    </source>
</evidence>
<gene>
    <name evidence="2" type="ORF">SCHPADRAFT_908567</name>
</gene>
<dbReference type="InParanoid" id="A0A0H2R9H6"/>
<feature type="domain" description="DUF6699" evidence="1">
    <location>
        <begin position="152"/>
        <end position="277"/>
    </location>
</feature>
<evidence type="ECO:0000313" key="3">
    <source>
        <dbReference type="Proteomes" id="UP000053477"/>
    </source>
</evidence>
<dbReference type="Pfam" id="PF20415">
    <property type="entry name" value="DUF6699"/>
    <property type="match status" value="1"/>
</dbReference>
<proteinExistence type="predicted"/>
<organism evidence="2 3">
    <name type="scientific">Schizopora paradoxa</name>
    <dbReference type="NCBI Taxonomy" id="27342"/>
    <lineage>
        <taxon>Eukaryota</taxon>
        <taxon>Fungi</taxon>
        <taxon>Dikarya</taxon>
        <taxon>Basidiomycota</taxon>
        <taxon>Agaricomycotina</taxon>
        <taxon>Agaricomycetes</taxon>
        <taxon>Hymenochaetales</taxon>
        <taxon>Schizoporaceae</taxon>
        <taxon>Schizopora</taxon>
    </lineage>
</organism>
<name>A0A0H2R9H6_9AGAM</name>
<dbReference type="EMBL" id="KQ086089">
    <property type="protein sequence ID" value="KLO08490.1"/>
    <property type="molecule type" value="Genomic_DNA"/>
</dbReference>
<accession>A0A0H2R9H6</accession>
<evidence type="ECO:0000313" key="2">
    <source>
        <dbReference type="EMBL" id="KLO08490.1"/>
    </source>
</evidence>
<dbReference type="Proteomes" id="UP000053477">
    <property type="component" value="Unassembled WGS sequence"/>
</dbReference>
<dbReference type="STRING" id="27342.A0A0H2R9H6"/>
<dbReference type="InterPro" id="IPR046522">
    <property type="entry name" value="DUF6699"/>
</dbReference>
<dbReference type="AlphaFoldDB" id="A0A0H2R9H6"/>
<keyword evidence="3" id="KW-1185">Reference proteome</keyword>
<sequence length="292" mass="32068">MPYGQIPVMPVATPAAVNYGLPPPPAPVAAATPAAPAYLLPTPGHYEWVPHPFPHPTIPAQQFFQQVPFVPVTWTPGQLQLVTGGLPAPGTAPAWNADAYSPAPAQTQAGFALSPWLAPNPRNANIPHVLWDTATEWPSQMRRLTVRGLVVDFAGTPQFADALAVTPAQQRVVLSVSPACNALWGPVSVEQSREGGVRVADVYWALHRYLHTQVMESDLARIYSMDRGRERYRRMEYACWRRCMDAQAIPGALAAEGMKRVDFLEGSTIFWGMWCRRDDNGNIYLCVGFCPP</sequence>